<dbReference type="EMBL" id="CP136865">
    <property type="protein sequence ID" value="WOJ96267.1"/>
    <property type="molecule type" value="Genomic_DNA"/>
</dbReference>
<feature type="transmembrane region" description="Helical" evidence="1">
    <location>
        <begin position="64"/>
        <end position="85"/>
    </location>
</feature>
<protein>
    <submittedName>
        <fullName evidence="3">Cytochrome c biogenesis protein CcsA</fullName>
    </submittedName>
</protein>
<evidence type="ECO:0000259" key="2">
    <source>
        <dbReference type="Pfam" id="PF01578"/>
    </source>
</evidence>
<dbReference type="PANTHER" id="PTHR38034">
    <property type="entry name" value="INNER MEMBRANE PROTEIN YPJD"/>
    <property type="match status" value="1"/>
</dbReference>
<feature type="transmembrane region" description="Helical" evidence="1">
    <location>
        <begin position="211"/>
        <end position="231"/>
    </location>
</feature>
<evidence type="ECO:0000313" key="4">
    <source>
        <dbReference type="Proteomes" id="UP001626549"/>
    </source>
</evidence>
<dbReference type="Proteomes" id="UP001626549">
    <property type="component" value="Chromosome"/>
</dbReference>
<organism evidence="3 4">
    <name type="scientific">Congregibacter brevis</name>
    <dbReference type="NCBI Taxonomy" id="3081201"/>
    <lineage>
        <taxon>Bacteria</taxon>
        <taxon>Pseudomonadati</taxon>
        <taxon>Pseudomonadota</taxon>
        <taxon>Gammaproteobacteria</taxon>
        <taxon>Cellvibrionales</taxon>
        <taxon>Halieaceae</taxon>
        <taxon>Congregibacter</taxon>
    </lineage>
</organism>
<dbReference type="PANTHER" id="PTHR38034:SF1">
    <property type="entry name" value="INNER MEMBRANE PROTEIN YPJD"/>
    <property type="match status" value="1"/>
</dbReference>
<feature type="transmembrane region" description="Helical" evidence="1">
    <location>
        <begin position="91"/>
        <end position="110"/>
    </location>
</feature>
<keyword evidence="1" id="KW-0812">Transmembrane</keyword>
<gene>
    <name evidence="3" type="primary">ccsA</name>
    <name evidence="3" type="ORF">R0137_13565</name>
</gene>
<feature type="transmembrane region" description="Helical" evidence="1">
    <location>
        <begin position="180"/>
        <end position="199"/>
    </location>
</feature>
<feature type="domain" description="Cytochrome c assembly protein" evidence="2">
    <location>
        <begin position="40"/>
        <end position="262"/>
    </location>
</feature>
<sequence>MSIAFIAVIAALLYLAAAGLQLASALQHNGSLSRSLIVIAIFALGCHAFLTWHNIYGHEGVNFGFFRIFSLIFLCINCVCLLALTKRPLQNLLVILFPLSAVGILISTLGPDTGAREHKVPLGVAAHVGSSVVAYSILTLAAIQAALLAAQDAQLKRRQMGGLLGVLPPLQLMESMLFELIWVGFVALTLSIGTGVLFMQDIFAQHLVHKTVLSIAAWILFAVLLWGRHWLGWRSQTAVRLTVSGSTVLMLAFLGSKLVLELVLEKS</sequence>
<keyword evidence="1" id="KW-1133">Transmembrane helix</keyword>
<evidence type="ECO:0000256" key="1">
    <source>
        <dbReference type="SAM" id="Phobius"/>
    </source>
</evidence>
<dbReference type="InterPro" id="IPR052372">
    <property type="entry name" value="YpjD/HemX"/>
</dbReference>
<feature type="transmembrane region" description="Helical" evidence="1">
    <location>
        <begin position="122"/>
        <end position="150"/>
    </location>
</feature>
<proteinExistence type="predicted"/>
<keyword evidence="4" id="KW-1185">Reference proteome</keyword>
<evidence type="ECO:0000313" key="3">
    <source>
        <dbReference type="EMBL" id="WOJ96267.1"/>
    </source>
</evidence>
<dbReference type="InterPro" id="IPR002541">
    <property type="entry name" value="Cyt_c_assembly"/>
</dbReference>
<dbReference type="Pfam" id="PF01578">
    <property type="entry name" value="Cytochrom_C_asm"/>
    <property type="match status" value="1"/>
</dbReference>
<name>A0ABZ0I9R6_9GAMM</name>
<dbReference type="RefSeq" id="WP_407326949.1">
    <property type="nucleotide sequence ID" value="NZ_CP136865.1"/>
</dbReference>
<feature type="transmembrane region" description="Helical" evidence="1">
    <location>
        <begin position="35"/>
        <end position="52"/>
    </location>
</feature>
<accession>A0ABZ0I9R6</accession>
<keyword evidence="1" id="KW-0472">Membrane</keyword>
<reference evidence="3 4" key="1">
    <citation type="submission" date="2023-10" db="EMBL/GenBank/DDBJ databases">
        <title>Two novel species belonging to the OM43/NOR5 clade.</title>
        <authorList>
            <person name="Park M."/>
        </authorList>
    </citation>
    <scope>NUCLEOTIDE SEQUENCE [LARGE SCALE GENOMIC DNA]</scope>
    <source>
        <strain evidence="3 4">IMCC45268</strain>
    </source>
</reference>
<feature type="transmembrane region" description="Helical" evidence="1">
    <location>
        <begin position="243"/>
        <end position="264"/>
    </location>
</feature>